<protein>
    <recommendedName>
        <fullName evidence="9">3-phosphoglycerate dehydrogenase</fullName>
    </recommendedName>
</protein>
<dbReference type="RefSeq" id="WP_087909208.1">
    <property type="nucleotide sequence ID" value="NZ_NAIA01000002.1"/>
</dbReference>
<dbReference type="Gene3D" id="3.40.50.720">
    <property type="entry name" value="NAD(P)-binding Rossmann-like Domain"/>
    <property type="match status" value="2"/>
</dbReference>
<evidence type="ECO:0000256" key="2">
    <source>
        <dbReference type="ARBA" id="ARBA00023002"/>
    </source>
</evidence>
<evidence type="ECO:0008006" key="9">
    <source>
        <dbReference type="Google" id="ProtNLM"/>
    </source>
</evidence>
<comment type="similarity">
    <text evidence="1 4">Belongs to the D-isomer specific 2-hydroxyacid dehydrogenase family.</text>
</comment>
<dbReference type="InterPro" id="IPR050857">
    <property type="entry name" value="D-2-hydroxyacid_DH"/>
</dbReference>
<feature type="domain" description="D-isomer specific 2-hydroxyacid dehydrogenase NAD-binding" evidence="6">
    <location>
        <begin position="108"/>
        <end position="285"/>
    </location>
</feature>
<dbReference type="Proteomes" id="UP000196880">
    <property type="component" value="Unassembled WGS sequence"/>
</dbReference>
<dbReference type="PANTHER" id="PTHR42789:SF1">
    <property type="entry name" value="D-ISOMER SPECIFIC 2-HYDROXYACID DEHYDROGENASE FAMILY PROTEIN (AFU_ORTHOLOGUE AFUA_6G10090)"/>
    <property type="match status" value="1"/>
</dbReference>
<dbReference type="GO" id="GO:0006564">
    <property type="term" value="P:L-serine biosynthetic process"/>
    <property type="evidence" value="ECO:0007669"/>
    <property type="project" value="UniProtKB-ARBA"/>
</dbReference>
<evidence type="ECO:0000256" key="4">
    <source>
        <dbReference type="RuleBase" id="RU003719"/>
    </source>
</evidence>
<dbReference type="PROSITE" id="PS00671">
    <property type="entry name" value="D_2_HYDROXYACID_DH_3"/>
    <property type="match status" value="1"/>
</dbReference>
<dbReference type="GO" id="GO:0047545">
    <property type="term" value="F:(S)-2-hydroxyglutarate dehydrogenase activity"/>
    <property type="evidence" value="ECO:0007669"/>
    <property type="project" value="UniProtKB-ARBA"/>
</dbReference>
<organism evidence="7 8">
    <name type="scientific">Polynucleobacter hirudinilacicola</name>
    <dbReference type="NCBI Taxonomy" id="1743166"/>
    <lineage>
        <taxon>Bacteria</taxon>
        <taxon>Pseudomonadati</taxon>
        <taxon>Pseudomonadota</taxon>
        <taxon>Betaproteobacteria</taxon>
        <taxon>Burkholderiales</taxon>
        <taxon>Burkholderiaceae</taxon>
        <taxon>Polynucleobacter</taxon>
    </lineage>
</organism>
<evidence type="ECO:0000256" key="1">
    <source>
        <dbReference type="ARBA" id="ARBA00005854"/>
    </source>
</evidence>
<feature type="domain" description="D-isomer specific 2-hydroxyacid dehydrogenase catalytic" evidence="5">
    <location>
        <begin position="4"/>
        <end position="307"/>
    </location>
</feature>
<dbReference type="InterPro" id="IPR029753">
    <property type="entry name" value="D-isomer_DH_CS"/>
</dbReference>
<dbReference type="InterPro" id="IPR006139">
    <property type="entry name" value="D-isomer_2_OHA_DH_cat_dom"/>
</dbReference>
<dbReference type="GO" id="GO:0051287">
    <property type="term" value="F:NAD binding"/>
    <property type="evidence" value="ECO:0007669"/>
    <property type="project" value="InterPro"/>
</dbReference>
<evidence type="ECO:0000313" key="8">
    <source>
        <dbReference type="Proteomes" id="UP000196880"/>
    </source>
</evidence>
<evidence type="ECO:0000313" key="7">
    <source>
        <dbReference type="EMBL" id="OWF66414.1"/>
    </source>
</evidence>
<name>A0A210RZM2_9BURK</name>
<dbReference type="PANTHER" id="PTHR42789">
    <property type="entry name" value="D-ISOMER SPECIFIC 2-HYDROXYACID DEHYDROGENASE FAMILY PROTEIN (AFU_ORTHOLOGUE AFUA_6G10090)"/>
    <property type="match status" value="1"/>
</dbReference>
<dbReference type="InterPro" id="IPR006140">
    <property type="entry name" value="D-isomer_DH_NAD-bd"/>
</dbReference>
<keyword evidence="3" id="KW-0520">NAD</keyword>
<dbReference type="EMBL" id="NAIA01000002">
    <property type="protein sequence ID" value="OWF66414.1"/>
    <property type="molecule type" value="Genomic_DNA"/>
</dbReference>
<proteinExistence type="inferred from homology"/>
<dbReference type="FunFam" id="3.40.50.720:FF:000041">
    <property type="entry name" value="D-3-phosphoglycerate dehydrogenase"/>
    <property type="match status" value="1"/>
</dbReference>
<dbReference type="PROSITE" id="PS00670">
    <property type="entry name" value="D_2_HYDROXYACID_DH_2"/>
    <property type="match status" value="1"/>
</dbReference>
<sequence>MSTILISEFITSQALETLSSEHNVIYEPDFYKNREALIAAMQNIDALIVRNLTQVNEEILLASPSLKVVGRLGVGLENIELPACAKRHIKVIPATGANAESVAEYVIGAAVTLTRGFIPATVATLKGDWPRPRFSGYHEFLGQTLGIVGFGSIGRVVAKKANAFGLKCIAYDPMLSGDSVDFDGFSVPLLRLTELLSESNAVSLHLPFLPETKNLFNAVTLDQMKEGACLINTARGGIVDELALADRLRSGRIGGAAIDVFSSEPAKDLSHFEGIENLILTPHIAGVTHESNERVSQMIADEVNRYLGALK</sequence>
<dbReference type="OrthoDB" id="9805416at2"/>
<keyword evidence="2 4" id="KW-0560">Oxidoreductase</keyword>
<dbReference type="CDD" id="cd12173">
    <property type="entry name" value="PGDH_4"/>
    <property type="match status" value="1"/>
</dbReference>
<accession>A0A210RZM2</accession>
<dbReference type="AlphaFoldDB" id="A0A210RZM2"/>
<evidence type="ECO:0000256" key="3">
    <source>
        <dbReference type="ARBA" id="ARBA00023027"/>
    </source>
</evidence>
<keyword evidence="8" id="KW-1185">Reference proteome</keyword>
<dbReference type="SUPFAM" id="SSF51735">
    <property type="entry name" value="NAD(P)-binding Rossmann-fold domains"/>
    <property type="match status" value="1"/>
</dbReference>
<dbReference type="InterPro" id="IPR036291">
    <property type="entry name" value="NAD(P)-bd_dom_sf"/>
</dbReference>
<evidence type="ECO:0000259" key="5">
    <source>
        <dbReference type="Pfam" id="PF00389"/>
    </source>
</evidence>
<dbReference type="GO" id="GO:0004617">
    <property type="term" value="F:phosphoglycerate dehydrogenase activity"/>
    <property type="evidence" value="ECO:0007669"/>
    <property type="project" value="UniProtKB-ARBA"/>
</dbReference>
<evidence type="ECO:0000259" key="6">
    <source>
        <dbReference type="Pfam" id="PF02826"/>
    </source>
</evidence>
<dbReference type="Pfam" id="PF02826">
    <property type="entry name" value="2-Hacid_dh_C"/>
    <property type="match status" value="1"/>
</dbReference>
<comment type="caution">
    <text evidence="7">The sequence shown here is derived from an EMBL/GenBank/DDBJ whole genome shotgun (WGS) entry which is preliminary data.</text>
</comment>
<dbReference type="Pfam" id="PF00389">
    <property type="entry name" value="2-Hacid_dh"/>
    <property type="match status" value="1"/>
</dbReference>
<reference evidence="7 8" key="1">
    <citation type="submission" date="2017-03" db="EMBL/GenBank/DDBJ databases">
        <title>New species Polynucleobacter sp. MWH-EgelM1-30-B4.</title>
        <authorList>
            <person name="Hahn M.W."/>
        </authorList>
    </citation>
    <scope>NUCLEOTIDE SEQUENCE [LARGE SCALE GENOMIC DNA]</scope>
    <source>
        <strain evidence="7 8">MWH-EgelM1-30-B4</strain>
    </source>
</reference>
<dbReference type="SUPFAM" id="SSF52283">
    <property type="entry name" value="Formate/glycerate dehydrogenase catalytic domain-like"/>
    <property type="match status" value="1"/>
</dbReference>
<gene>
    <name evidence="7" type="ORF">B6A14_04010</name>
</gene>